<name>A0ACC1PEP7_9PEZI</name>
<reference evidence="1" key="1">
    <citation type="submission" date="2022-10" db="EMBL/GenBank/DDBJ databases">
        <title>Genome Sequence of Xylaria curta.</title>
        <authorList>
            <person name="Buettner E."/>
        </authorList>
    </citation>
    <scope>NUCLEOTIDE SEQUENCE</scope>
    <source>
        <strain evidence="1">Babe10</strain>
    </source>
</reference>
<sequence length="248" mass="27347">MSNELKRFHERNVVDLTQDSDDDMELSAPTQPAHPPAMDDNTGCQDVQLPDGPPEWIEPPLLDCGFSSTDIPSRANPEEVDNWSPSRVAAPSSSSSEASTPCLSEVPPWGHQKVPGDKIDDPWDALNTFLTIDRACFSSGKDFLRECETLRLKILAGWKLQFTKKFTNCHLIKAMRSYDPSLASVLRAVQLEDQLGFAELKKIILESDVTDDIMVGSKTWGQWKAENSSGTSSSDSGGQDYVQDASRA</sequence>
<dbReference type="Proteomes" id="UP001143856">
    <property type="component" value="Unassembled WGS sequence"/>
</dbReference>
<dbReference type="EMBL" id="JAPDGR010000350">
    <property type="protein sequence ID" value="KAJ2991174.1"/>
    <property type="molecule type" value="Genomic_DNA"/>
</dbReference>
<organism evidence="1 2">
    <name type="scientific">Xylaria curta</name>
    <dbReference type="NCBI Taxonomy" id="42375"/>
    <lineage>
        <taxon>Eukaryota</taxon>
        <taxon>Fungi</taxon>
        <taxon>Dikarya</taxon>
        <taxon>Ascomycota</taxon>
        <taxon>Pezizomycotina</taxon>
        <taxon>Sordariomycetes</taxon>
        <taxon>Xylariomycetidae</taxon>
        <taxon>Xylariales</taxon>
        <taxon>Xylariaceae</taxon>
        <taxon>Xylaria</taxon>
    </lineage>
</organism>
<accession>A0ACC1PEP7</accession>
<comment type="caution">
    <text evidence="1">The sequence shown here is derived from an EMBL/GenBank/DDBJ whole genome shotgun (WGS) entry which is preliminary data.</text>
</comment>
<keyword evidence="2" id="KW-1185">Reference proteome</keyword>
<gene>
    <name evidence="1" type="ORF">NUW58_g2613</name>
</gene>
<protein>
    <submittedName>
        <fullName evidence="1">Uncharacterized protein</fullName>
    </submittedName>
</protein>
<evidence type="ECO:0000313" key="2">
    <source>
        <dbReference type="Proteomes" id="UP001143856"/>
    </source>
</evidence>
<proteinExistence type="predicted"/>
<evidence type="ECO:0000313" key="1">
    <source>
        <dbReference type="EMBL" id="KAJ2991174.1"/>
    </source>
</evidence>